<keyword evidence="18 32" id="KW-0946">Virion</keyword>
<evidence type="ECO:0000256" key="9">
    <source>
        <dbReference type="ARBA" id="ARBA00022511"/>
    </source>
</evidence>
<keyword evidence="11 32" id="KW-0945">Host-virus interaction</keyword>
<keyword evidence="15 32" id="KW-0053">Apoptosis</keyword>
<evidence type="ECO:0000256" key="23">
    <source>
        <dbReference type="ARBA" id="ARBA00023046"/>
    </source>
</evidence>
<dbReference type="GO" id="GO:0005198">
    <property type="term" value="F:structural molecule activity"/>
    <property type="evidence" value="ECO:0007669"/>
    <property type="project" value="UniProtKB-UniRule"/>
</dbReference>
<comment type="miscellaneous">
    <text evidence="32">HIV-1 lineages are divided in three main groups, M (for Major), O (for Outlier), and N (for New, or Non-M, Non-O). The vast majority of strains found worldwide belong to the group M. Group O seems to be endemic to and largely confined to Cameroon and neighboring countries in West Central Africa, where these viruses represent a small minority of HIV-1 strains. The group N is represented by a limited number of isolates from Cameroonian persons. The group M is further subdivided in 9 clades or subtypes (A to D, F to H, J and K).</text>
</comment>
<comment type="PTM">
    <text evidence="32">Specific enzymatic cleavages in vivo yield mature proteins. Envelope glycoproteins are synthesized as a inactive precursor that is heavily N-glycosylated and processed likely by host cell furin in the Golgi to yield the mature SU and TM proteins. The cleavage site between SU and TM requires the minimal sequence [KR]-X-[KR]-R. About 2 of the 9 disulfide bonds of gp41 are reduced by P4HB/PDI, following binding to CD4 receptor.</text>
</comment>
<dbReference type="GO" id="GO:0019062">
    <property type="term" value="P:virion attachment to host cell"/>
    <property type="evidence" value="ECO:0007669"/>
    <property type="project" value="UniProtKB-UniRule"/>
</dbReference>
<comment type="function">
    <text evidence="32">Surface protein gp120: Attaches the virus to the host lymphoid cell by binding to the primary receptor CD4. This interaction induces a structural rearrangement creating a high affinity binding site for a chemokine coreceptor like CXCR4 and/or CCR5. Acts as a ligand for CD209/DC-SIGN and CLEC4M/DC-SIGNR, which are respectively found on dendritic cells (DCs), and on endothelial cells of liver sinusoids and lymph node sinuses. These interactions allow capture of viral particles at mucosal surfaces by these cells and subsequent transmission to permissive cells. HIV subverts the migration properties of dendritic cells to gain access to CD4+ T-cells in lymph nodes. Virus transmission to permissive T-cells occurs either in trans (without DCs infection, through viral capture and transmission), or in cis (following DCs productive infection, through the usual CD4-gp120 interaction), thereby inducing a robust infection. In trans infection, bound virions remain infectious over days and it is proposed that they are not degraded, but protected in non-lysosomal acidic organelles within the DCs close to the cell membrane thus contributing to the viral infectious potential during DCs' migration from the periphery to the lymphoid tissues. On arrival at lymphoid tissues, intact virions recycle back to DCs' cell surface allowing virus transmission to CD4+ T-cells.</text>
</comment>
<feature type="region of interest" description="Fusion peptide" evidence="32">
    <location>
        <begin position="525"/>
        <end position="545"/>
    </location>
</feature>
<dbReference type="GO" id="GO:1903908">
    <property type="term" value="P:positive regulation of plasma membrane raft polarization"/>
    <property type="evidence" value="ECO:0007669"/>
    <property type="project" value="UniProtKB-UniRule"/>
</dbReference>
<feature type="domain" description="Retroviral envelope protein GP41-like" evidence="35">
    <location>
        <begin position="543"/>
        <end position="734"/>
    </location>
</feature>
<evidence type="ECO:0000256" key="15">
    <source>
        <dbReference type="ARBA" id="ARBA00022703"/>
    </source>
</evidence>
<feature type="disulfide bond" evidence="32">
    <location>
        <begin position="611"/>
        <end position="617"/>
    </location>
</feature>
<dbReference type="InterPro" id="IPR000328">
    <property type="entry name" value="GP41-like"/>
</dbReference>
<evidence type="ECO:0000259" key="34">
    <source>
        <dbReference type="Pfam" id="PF00516"/>
    </source>
</evidence>
<keyword evidence="29 32" id="KW-0899">Viral immunoevasion</keyword>
<keyword evidence="22 32" id="KW-1133">Transmembrane helix</keyword>
<comment type="function">
    <text evidence="32">Transmembrane protein gp41: Acts as a class I viral fusion protein. Under the current model, the protein has at least 3 conformational states: pre-fusion native state, pre-hairpin intermediate state, and post-fusion hairpin state. During fusion of viral and target intracellular membranes, the coiled coil regions (heptad repeats) assume a trimer-of-hairpins structure, positioning the fusion peptide in close proximity to the C-terminal region of the ectodomain. The formation of this structure appears to drive apposition and subsequent fusion of viral and target cell membranes. Complete fusion occurs in host cell endosomes and is dynamin-dependent, however some lipid transfer might occur at the plasma membrane. The virus undergoes clathrin-dependent internalization long before endosomal fusion, thus minimizing the surface exposure of conserved viral epitopes during fusion and reducing the efficacy of inhibitors targeting these epitopes. Membranes fusion leads to delivery of the nucleocapsid into the cytoplasm.</text>
</comment>
<evidence type="ECO:0000256" key="11">
    <source>
        <dbReference type="ARBA" id="ARBA00022581"/>
    </source>
</evidence>
<dbReference type="SUPFAM" id="SSF56502">
    <property type="entry name" value="gp120 core"/>
    <property type="match status" value="2"/>
</dbReference>
<evidence type="ECO:0000256" key="16">
    <source>
        <dbReference type="ARBA" id="ARBA00022729"/>
    </source>
</evidence>
<evidence type="ECO:0000256" key="25">
    <source>
        <dbReference type="ARBA" id="ARBA00023136"/>
    </source>
</evidence>
<proteinExistence type="inferred from homology"/>
<comment type="similarity">
    <text evidence="32">Belongs to the HIV-1 env protein family.</text>
</comment>
<keyword evidence="28 32" id="KW-0325">Glycoprotein</keyword>
<dbReference type="GO" id="GO:1903911">
    <property type="term" value="P:positive regulation of receptor clustering"/>
    <property type="evidence" value="ECO:0007669"/>
    <property type="project" value="UniProtKB-UniRule"/>
</dbReference>
<organismHost>
    <name type="scientific">Homo sapiens</name>
    <name type="common">Human</name>
    <dbReference type="NCBI Taxonomy" id="9606"/>
</organismHost>
<keyword evidence="25 32" id="KW-0472">Membrane</keyword>
<comment type="domain">
    <text evidence="32">The membrane proximal external region (MPER) present in gp41 is a tryptophan-rich region recognized by the antibodies 2F5, Z13, and 4E10. MPER seems to play a role in fusion.</text>
</comment>
<dbReference type="GO" id="GO:0016020">
    <property type="term" value="C:membrane"/>
    <property type="evidence" value="ECO:0007669"/>
    <property type="project" value="UniProtKB-UniRule"/>
</dbReference>
<organism evidence="36">
    <name type="scientific">Human immunodeficiency virus type 1</name>
    <name type="common">HIV-1</name>
    <dbReference type="NCBI Taxonomy" id="11676"/>
    <lineage>
        <taxon>Viruses</taxon>
        <taxon>Riboviria</taxon>
        <taxon>Pararnavirae</taxon>
        <taxon>Artverviricota</taxon>
        <taxon>Revtraviricetes</taxon>
        <taxon>Ortervirales</taxon>
        <taxon>Retroviridae</taxon>
        <taxon>Orthoretrovirinae</taxon>
        <taxon>Lentivirus</taxon>
        <taxon>Lentivirus humimdef1</taxon>
    </lineage>
</organism>
<keyword evidence="12 32" id="KW-1162">Viral penetration into host cytoplasm</keyword>
<dbReference type="Gene3D" id="1.10.287.210">
    <property type="match status" value="1"/>
</dbReference>
<keyword evidence="26 32" id="KW-0564">Palmitate</keyword>
<sequence length="876" mass="98880">MRAMGILRNCPPWWIWGILGFWMLMICNGNLWVTVYYGVPVWKEAKTTLFCASDAKAYEKEVHNVWATHACVPTDPNPQEMVLGNVTENFNMWKNDMVDQMHEDIISLWDESLKPCVKLTPLCVTLRCNDTRDNSIAVNNTIENSTIGNSSVTVNDTMDREMKNCSFNATTEIKDKRKNMRALFYRLDLVPLDNSSSKKNNSREYRLINCNTSVMTHACPKVSFDPIPIHYCAPAGYAILKCNDKTFNGTGPCNNVSTVQCTHGIKPVVSTQLLLNGSLADNETIIRSQNLTDNAKTIIIQFNKPVEIVCTRPNNNTRESVRIGPGQTFYATGDIIGDIRQAHCNISEGKWNETLKRVNETLKKHFPNKTIIFEQPSGGDLEITTHSFNCGGEFFYCNTSNLFNKTYWVNSTEGNTEDDTSSNSTITLPCRIKQIINMWQGVGRAIYAPPIAGNITCKSNITGLLLTRDGGNNNGSTNETFRPGGGDMRDNWRSELYKYKVVEIKPLGIAPTAAKRRVVGREKRAVGIGAVFLGFLGAAGSTMGAASITLTVQARQLLFGIVQQQSNLLRAIEAQQHMLQLTVWGIKQLQARVLAIERYLKDQQLLGIWGCSGKLICTTAVPWNSSWSNKSQNKIWNNMTWMEWDREISNYTNIIYNLLEVSQNQQEKNEKDLLELDKWNNLWNWFDITKWLWYIKIFIMIVGGLIGLRIICAVFSVVNRVRQGYSPLSFQTLTPNPRGLDRLERIEEGGGEQDRNRSIRLVSGFLSLAWDDLRSLCLFSYHRLRDCILIVARAVEILGHSSLRGLQKGWTALKHLGSLVQYWGLELKKSAINLLDTIAIAVAEGTDRIIELVQRICRAICNIPTRIRQGFEAALL</sequence>
<keyword evidence="31 32" id="KW-1160">Virus entry into host cell</keyword>
<dbReference type="InterPro" id="IPR036377">
    <property type="entry name" value="Gp120_core_sf"/>
</dbReference>
<evidence type="ECO:0000259" key="35">
    <source>
        <dbReference type="Pfam" id="PF00517"/>
    </source>
</evidence>
<keyword evidence="10 32" id="KW-1165">Clathrin-mediated endocytosis of virus by host</keyword>
<feature type="short sequence motif" description="Di-leucine internalization motif" evidence="32">
    <location>
        <begin position="875"/>
        <end position="876"/>
    </location>
</feature>
<feature type="topological domain" description="Cytoplasmic" evidence="32">
    <location>
        <begin position="719"/>
        <end position="876"/>
    </location>
</feature>
<comment type="function">
    <text evidence="32">Envelope glycoprotein gp160: Oligomerizes in the host endoplasmic reticulum into predominantly trimers. In a second time, gp160 transits in the host Golgi, where glycosylation is completed. The precursor is then proteolytically cleaved in the trans-Golgi and thereby activated by cellular furin or furin-like proteases to produce gp120 and gp41.</text>
</comment>
<keyword evidence="17 32" id="KW-1161">Viral attachment to host cell</keyword>
<comment type="domain">
    <text evidence="32">The CD4-binding region is targeted by the antibody b12.</text>
</comment>
<evidence type="ECO:0000256" key="24">
    <source>
        <dbReference type="ARBA" id="ARBA00023054"/>
    </source>
</evidence>
<feature type="domain" description="Human immunodeficiency virus 1 envelope glycoprotein Gp120" evidence="34">
    <location>
        <begin position="31"/>
        <end position="524"/>
    </location>
</feature>
<comment type="domain">
    <text evidence="32">The YXXL motif is involved in determining the exact site of viral release at the surface of infected mononuclear cells and promotes endocytosis. YXXL and di-leucine endocytosis motifs interact directly or indirectly with the clathrin adapter complexes, opperate independently, and their activities are not additive.</text>
</comment>
<comment type="subcellular location">
    <subcellularLocation>
        <location evidence="3">Host cell membrane</location>
        <topology evidence="3">Peripheral membrane protein</topology>
    </subcellularLocation>
    <subcellularLocation>
        <location evidence="1">Host cell membrane</location>
        <topology evidence="1">Single-pass type I membrane protein</topology>
    </subcellularLocation>
    <subcellularLocation>
        <location evidence="2">Host endosome membrane</location>
        <topology evidence="2">Peripheral membrane protein</topology>
    </subcellularLocation>
    <subcellularLocation>
        <location evidence="5">Host endosome membrane</location>
        <topology evidence="5">Single-pass type I membrane protein</topology>
    </subcellularLocation>
    <subcellularLocation>
        <location evidence="6">Virion membrane</location>
        <topology evidence="6">Peripheral membrane protein</topology>
    </subcellularLocation>
    <subcellularLocation>
        <location evidence="4">Virion membrane</location>
        <topology evidence="4">Single-pass type I membrane protein</topology>
    </subcellularLocation>
</comment>
<keyword evidence="13 32" id="KW-0165">Cleavage on pair of basic residues</keyword>
<dbReference type="GO" id="GO:0052031">
    <property type="term" value="P:symbiont-mediated perturbation of host defense response"/>
    <property type="evidence" value="ECO:0007669"/>
    <property type="project" value="UniProtKB-UniRule"/>
</dbReference>
<dbReference type="Gene3D" id="1.20.5.490">
    <property type="entry name" value="Single helix bin"/>
    <property type="match status" value="1"/>
</dbReference>
<keyword evidence="9 32" id="KW-1032">Host cell membrane</keyword>
<dbReference type="GO" id="GO:0019082">
    <property type="term" value="P:viral protein processing"/>
    <property type="evidence" value="ECO:0007669"/>
    <property type="project" value="UniProtKB-UniRule"/>
</dbReference>
<evidence type="ECO:0000256" key="13">
    <source>
        <dbReference type="ARBA" id="ARBA00022685"/>
    </source>
</evidence>
<feature type="disulfide bond" evidence="32">
    <location>
        <begin position="390"/>
        <end position="457"/>
    </location>
</feature>
<evidence type="ECO:0000256" key="7">
    <source>
        <dbReference type="ARBA" id="ARBA00022506"/>
    </source>
</evidence>
<evidence type="ECO:0000256" key="18">
    <source>
        <dbReference type="ARBA" id="ARBA00022844"/>
    </source>
</evidence>
<keyword evidence="19 32" id="KW-1043">Host membrane</keyword>
<dbReference type="GO" id="GO:0019031">
    <property type="term" value="C:viral envelope"/>
    <property type="evidence" value="ECO:0007669"/>
    <property type="project" value="UniProtKB-KW"/>
</dbReference>
<feature type="transmembrane region" description="Helical" evidence="33">
    <location>
        <begin position="525"/>
        <end position="548"/>
    </location>
</feature>
<feature type="disulfide bond" evidence="32">
    <location>
        <begin position="397"/>
        <end position="430"/>
    </location>
</feature>
<evidence type="ECO:0000256" key="32">
    <source>
        <dbReference type="HAMAP-Rule" id="MF_04083"/>
    </source>
</evidence>
<feature type="lipid moiety-binding region" description="S-palmitoyl cysteine; by host" evidence="32">
    <location>
        <position position="777"/>
    </location>
</feature>
<dbReference type="CDD" id="cd09909">
    <property type="entry name" value="HIV-1-like_HR1-HR2"/>
    <property type="match status" value="1"/>
</dbReference>
<evidence type="ECO:0000313" key="36">
    <source>
        <dbReference type="EMBL" id="ADZ47246.1"/>
    </source>
</evidence>
<comment type="domain">
    <text evidence="32 33">The 17 amino acids long immunosuppressive region is present in many retroviral envelope proteins. Synthetic peptides derived from this relatively conserved sequence inhibit immune function in vitro and in vivo.</text>
</comment>
<keyword evidence="24 32" id="KW-0175">Coiled coil</keyword>
<dbReference type="FunFam" id="1.10.287.210:FF:000001">
    <property type="entry name" value="Envelope glycoprotein gp160"/>
    <property type="match status" value="1"/>
</dbReference>
<evidence type="ECO:0000256" key="27">
    <source>
        <dbReference type="ARBA" id="ARBA00023157"/>
    </source>
</evidence>
<feature type="region of interest" description="MPER; binding to GalCer" evidence="32">
    <location>
        <begin position="675"/>
        <end position="696"/>
    </location>
</feature>
<dbReference type="InterPro" id="IPR000777">
    <property type="entry name" value="HIV1_Gp120"/>
</dbReference>
<dbReference type="GO" id="GO:0019064">
    <property type="term" value="P:fusion of virus membrane with host plasma membrane"/>
    <property type="evidence" value="ECO:0007669"/>
    <property type="project" value="UniProtKB-UniRule"/>
</dbReference>
<evidence type="ECO:0000256" key="2">
    <source>
        <dbReference type="ARBA" id="ARBA00004433"/>
    </source>
</evidence>
<feature type="disulfide bond" evidence="32">
    <location>
        <begin position="51"/>
        <end position="71"/>
    </location>
</feature>
<keyword evidence="16 32" id="KW-0732">Signal</keyword>
<feature type="disulfide bond" evidence="32">
    <location>
        <begin position="242"/>
        <end position="253"/>
    </location>
</feature>
<feature type="region of interest" description="Immunosuppression" evidence="32">
    <location>
        <begin position="587"/>
        <end position="605"/>
    </location>
</feature>
<comment type="subunit">
    <text evidence="32">The mature envelope protein (Env) consists of a homotrimer of non-covalently associated gp120-gp41 heterodimers. The resulting complex protrudes from the virus surface as a spike. There seems to be as few as 10 spikes on the average virion. Surface protein gp120 interacts with host CD4, CCR5 and CXCR4. Gp120 also interacts with the C-type lectins CD209/DC-SIGN and CLEC4M/DC-SIGNR (collectively referred to as DC-SIGN(R)). Gp120 and gp41 interact with GalCer. Gp120 interacts with host ITGA4/ITGB7 complex; on CD4+ T-cells, this interaction results in rapid activation of integrin ITGAL/LFA-1, which facilitates efficient cell-to-cell spreading of HIV-1. Gp120 interacts with cell-associated heparan sulfate; this interaction increases virus infectivity on permissive cells and may be involved in infection of CD4- cells.</text>
</comment>
<evidence type="ECO:0000256" key="17">
    <source>
        <dbReference type="ARBA" id="ARBA00022804"/>
    </source>
</evidence>
<feature type="site" description="Cleavage; by host furin" evidence="32">
    <location>
        <begin position="524"/>
        <end position="525"/>
    </location>
</feature>
<comment type="domain">
    <text evidence="32">Some of the most genetically diverse regions of the viral genome are present in Env. They are called variable regions 1 through 5 (V1 through V5). Coreceptor usage of gp120 is determined mainly by the primary structure of the third variable region (V3) in the outer domain of gp120. The sequence of V3 determines which coreceptor, CCR5 and/or CXCR4 (corresponding to R5/macrophage, X4/T cell and R5X4/T cell and macrophage tropism), is used to trigger the fusion potential of the Env complex, and hence which cells the virus can infect. Binding to CCR5 involves a region adjacent in addition to V3.</text>
</comment>
<feature type="short sequence motif" description="YXXL motif; contains endocytosis signal" evidence="32">
    <location>
        <begin position="725"/>
        <end position="728"/>
    </location>
</feature>
<dbReference type="Pfam" id="PF00516">
    <property type="entry name" value="GP120"/>
    <property type="match status" value="1"/>
</dbReference>
<feature type="coiled-coil region" evidence="32">
    <location>
        <begin position="646"/>
        <end position="680"/>
    </location>
</feature>
<evidence type="ECO:0000256" key="26">
    <source>
        <dbReference type="ARBA" id="ARBA00023139"/>
    </source>
</evidence>
<dbReference type="SUPFAM" id="SSF58069">
    <property type="entry name" value="Virus ectodomain"/>
    <property type="match status" value="1"/>
</dbReference>
<dbReference type="EMBL" id="HM070663">
    <property type="protein sequence ID" value="ADZ47246.1"/>
    <property type="molecule type" value="Genomic_RNA"/>
</dbReference>
<evidence type="ECO:0000256" key="33">
    <source>
        <dbReference type="RuleBase" id="RU363095"/>
    </source>
</evidence>
<evidence type="ECO:0000256" key="14">
    <source>
        <dbReference type="ARBA" id="ARBA00022692"/>
    </source>
</evidence>
<dbReference type="FunFam" id="2.170.40.20:FF:000004">
    <property type="entry name" value="Envelope glycoprotein gp160"/>
    <property type="match status" value="1"/>
</dbReference>
<feature type="region of interest" description="CD4-binding loop" evidence="32">
    <location>
        <begin position="376"/>
        <end position="386"/>
    </location>
</feature>
<evidence type="ECO:0000256" key="6">
    <source>
        <dbReference type="ARBA" id="ARBA00004650"/>
    </source>
</evidence>
<dbReference type="InterPro" id="IPR037527">
    <property type="entry name" value="Gp160"/>
</dbReference>
<evidence type="ECO:0000256" key="3">
    <source>
        <dbReference type="ARBA" id="ARBA00004505"/>
    </source>
</evidence>
<evidence type="ECO:0000256" key="19">
    <source>
        <dbReference type="ARBA" id="ARBA00022870"/>
    </source>
</evidence>
<evidence type="ECO:0000256" key="20">
    <source>
        <dbReference type="ARBA" id="ARBA00022879"/>
    </source>
</evidence>
<keyword evidence="23 32" id="KW-1039">Host endosome</keyword>
<dbReference type="GO" id="GO:0020002">
    <property type="term" value="C:host cell plasma membrane"/>
    <property type="evidence" value="ECO:0007669"/>
    <property type="project" value="UniProtKB-SubCell"/>
</dbReference>
<keyword evidence="27 32" id="KW-1015">Disulfide bond</keyword>
<feature type="lipid moiety-binding region" description="S-palmitoyl cysteine; by host" evidence="32">
    <location>
        <position position="857"/>
    </location>
</feature>
<comment type="subcellular location">
    <molecule>Surface protein gp120</molecule>
    <subcellularLocation>
        <location evidence="32">Virion membrane</location>
        <topology evidence="32">Peripheral membrane protein</topology>
    </subcellularLocation>
    <subcellularLocation>
        <location evidence="32">Host cell membrane</location>
        <topology evidence="32">Peripheral membrane protein</topology>
    </subcellularLocation>
    <subcellularLocation>
        <location evidence="32">Host endosome membrane</location>
        <topology evidence="32">Single-pass type I membrane protein</topology>
    </subcellularLocation>
    <text evidence="32">The surface protein is not anchored to the viral envelope, but associates with the extravirion surface through its binding to TM. It is probably concentrated at the site of budding and incorporated into the virions possibly by contacts between the cytoplasmic tail of Env and the N-terminus of Gag.</text>
</comment>
<evidence type="ECO:0000256" key="4">
    <source>
        <dbReference type="ARBA" id="ARBA00004563"/>
    </source>
</evidence>
<evidence type="ECO:0000256" key="8">
    <source>
        <dbReference type="ARBA" id="ARBA00022510"/>
    </source>
</evidence>
<evidence type="ECO:0000256" key="30">
    <source>
        <dbReference type="ARBA" id="ARBA00023288"/>
    </source>
</evidence>
<keyword evidence="20 32" id="KW-0261">Viral envelope protein</keyword>
<dbReference type="GO" id="GO:0075512">
    <property type="term" value="P:clathrin-dependent endocytosis of virus by host cell"/>
    <property type="evidence" value="ECO:0007669"/>
    <property type="project" value="UniProtKB-UniRule"/>
</dbReference>
<comment type="subcellular location">
    <molecule>Transmembrane protein gp41</molecule>
    <subcellularLocation>
        <location evidence="32">Virion membrane</location>
        <topology evidence="32">Single-pass type I membrane protein</topology>
    </subcellularLocation>
    <subcellularLocation>
        <location evidence="32">Host cell membrane</location>
        <topology evidence="32">Single-pass type I membrane protein</topology>
    </subcellularLocation>
    <subcellularLocation>
        <location evidence="32">Host endosome membrane</location>
        <topology evidence="32">Single-pass type I membrane protein</topology>
    </subcellularLocation>
    <text evidence="32">It is probably concentrated at the site of budding and incorporated into the virions possibly by contacts between the cytoplasmic tail of Env and the N-terminus of Gag.</text>
</comment>
<evidence type="ECO:0000256" key="5">
    <source>
        <dbReference type="ARBA" id="ARBA00004578"/>
    </source>
</evidence>
<feature type="transmembrane region" description="Helical" evidence="33">
    <location>
        <begin position="691"/>
        <end position="718"/>
    </location>
</feature>
<protein>
    <recommendedName>
        <fullName evidence="32">Envelope glycoprotein gp160</fullName>
    </recommendedName>
    <alternativeName>
        <fullName evidence="32">Env polyprotein</fullName>
    </alternativeName>
    <component>
        <recommendedName>
            <fullName evidence="32">Surface protein gp120</fullName>
            <shortName evidence="32">SU</shortName>
        </recommendedName>
        <alternativeName>
            <fullName evidence="32">Glycoprotein 120</fullName>
            <shortName evidence="32">gp120</shortName>
        </alternativeName>
    </component>
    <component>
        <recommendedName>
            <fullName evidence="32">Transmembrane protein gp41</fullName>
            <shortName evidence="32">TM</shortName>
        </recommendedName>
        <alternativeName>
            <fullName evidence="32">Glycoprotein 41</fullName>
            <shortName evidence="32">gp41</shortName>
        </alternativeName>
    </component>
</protein>
<dbReference type="GO" id="GO:0044175">
    <property type="term" value="C:host cell endosome membrane"/>
    <property type="evidence" value="ECO:0007669"/>
    <property type="project" value="UniProtKB-SubCell"/>
</dbReference>
<feature type="disulfide bond" evidence="32">
    <location>
        <begin position="232"/>
        <end position="261"/>
    </location>
</feature>
<gene>
    <name evidence="32 36" type="primary">env</name>
</gene>
<dbReference type="Gene3D" id="2.170.40.20">
    <property type="entry name" value="Human immunodeficiency virus 1, Gp160, envelope glycoprotein"/>
    <property type="match status" value="2"/>
</dbReference>
<comment type="caution">
    <text evidence="32 33">Lacks conserved residue(s) required for the propagation of feature annotation.</text>
</comment>
<keyword evidence="30 32" id="KW-0449">Lipoprotein</keyword>
<evidence type="ECO:0000256" key="1">
    <source>
        <dbReference type="ARBA" id="ARBA00004402"/>
    </source>
</evidence>
<evidence type="ECO:0000256" key="28">
    <source>
        <dbReference type="ARBA" id="ARBA00023180"/>
    </source>
</evidence>
<reference evidence="36" key="1">
    <citation type="journal article" date="2011" name="J. Virol.">
        <title>Origin and evolution of HIV-1 in breast milk determined by single-genome amplification and sequencing.</title>
        <authorList>
            <consortium name="Center for HIV/AIDS Vaccine Immunology A0167854"/>
            <person name="Salazar-Gonzalez J.F."/>
            <person name="Salazar M.G."/>
            <person name="Learn G.H."/>
            <person name="Fouda G.G."/>
            <person name="Kang H.H."/>
            <person name="Mahlokozera T."/>
            <person name="Wilks A.B."/>
            <person name="Lovingood R.V."/>
            <person name="Stacey A."/>
            <person name="Kalilani L."/>
            <person name="Meshnick S.R."/>
            <person name="Borrow P."/>
            <person name="Montefiori D.C."/>
            <person name="Denny T.N."/>
            <person name="Letvin N.L."/>
            <person name="Shaw G.M."/>
            <person name="Hahn B.H."/>
            <person name="Permar S.R."/>
        </authorList>
    </citation>
    <scope>NUCLEOTIDE SEQUENCE</scope>
    <source>
        <strain evidence="36">3902bmL_G2</strain>
    </source>
</reference>
<name>F2W1V0_HV1</name>
<keyword evidence="8 32" id="KW-1170">Fusion of virus membrane with host endosomal membrane</keyword>
<dbReference type="FunFam" id="2.170.40.20:FF:000003">
    <property type="entry name" value="Envelope glycoprotein gp160"/>
    <property type="match status" value="1"/>
</dbReference>
<comment type="miscellaneous">
    <text evidence="32">Inhibitors targeting HIV-1 viral envelope proteins are used as antiretroviral drugs. Attachment of virions to the cell surface via non-specific interactions and CD4 binding can be blocked by inhibitors that include cyanovirin-N, cyclotriazadisulfonamide analogs, PRO 2000, TNX 355 and PRO 542. In addition, BMS 806 can block CD4-induced conformational changes. Env interactions with the coreceptor molecules can be targeted by CCR5 antagonists including SCH-D, maraviroc (UK 427857) and aplaviroc (GW 873140), and the CXCR4 antagonist AMD 070. Fusion of viral and cellular membranes can be inhibited by peptides such as enfuvirtide and tifuvirtide (T 1249). Resistance to inhibitors associated with mutations in Env are observed. Most of the time, single mutations confer only a modest reduction in drug susceptibility. Combination of several mutations is usually required to develop a high-level drug resistance.</text>
</comment>
<dbReference type="HAMAP" id="MF_04083">
    <property type="entry name" value="HIV_ENV"/>
    <property type="match status" value="1"/>
</dbReference>
<evidence type="ECO:0000256" key="10">
    <source>
        <dbReference type="ARBA" id="ARBA00022570"/>
    </source>
</evidence>
<dbReference type="FunFam" id="1.20.5.490:FF:000001">
    <property type="entry name" value="Envelope glycoprotein gp160"/>
    <property type="match status" value="1"/>
</dbReference>
<keyword evidence="14 32" id="KW-0812">Transmembrane</keyword>
<feature type="chain" id="PRO_5023318851" description="Transmembrane protein gp41" evidence="32">
    <location>
        <begin position="525"/>
        <end position="876"/>
    </location>
</feature>
<feature type="region of interest" description="V4" evidence="32">
    <location>
        <begin position="397"/>
        <end position="430"/>
    </location>
</feature>
<evidence type="ECO:0000256" key="29">
    <source>
        <dbReference type="ARBA" id="ARBA00023280"/>
    </source>
</evidence>
<dbReference type="GO" id="GO:0039654">
    <property type="term" value="P:fusion of virus membrane with host endosome membrane"/>
    <property type="evidence" value="ECO:0007669"/>
    <property type="project" value="UniProtKB-UniRule"/>
</dbReference>
<keyword evidence="21 32" id="KW-1164">Virus endocytosis by host</keyword>
<evidence type="ECO:0000256" key="22">
    <source>
        <dbReference type="ARBA" id="ARBA00022989"/>
    </source>
</evidence>
<comment type="PTM">
    <text evidence="32">Palmitoylation of the transmembrane protein and of Env polyprotein (prior to its proteolytic cleavage) is essential for their association with host cell membrane lipid rafts. Palmitoylation is therefore required for envelope trafficking to classical lipid rafts, but not for viral replication.</text>
</comment>
<dbReference type="Pfam" id="PF00517">
    <property type="entry name" value="GP41"/>
    <property type="match status" value="1"/>
</dbReference>
<comment type="PTM">
    <text evidence="32">Highly glycosylated by host. The high number of glycan on the protein is reffered to as 'glycan shield' because it contributes to hide protein sequence from adaptive immune system.</text>
</comment>
<keyword evidence="7 32" id="KW-1168">Fusion of virus membrane with host membrane</keyword>
<dbReference type="GO" id="GO:0055036">
    <property type="term" value="C:virion membrane"/>
    <property type="evidence" value="ECO:0007669"/>
    <property type="project" value="UniProtKB-SubCell"/>
</dbReference>
<evidence type="ECO:0000256" key="21">
    <source>
        <dbReference type="ARBA" id="ARBA00022890"/>
    </source>
</evidence>
<evidence type="ECO:0000256" key="12">
    <source>
        <dbReference type="ARBA" id="ARBA00022595"/>
    </source>
</evidence>
<accession>F2W1V0</accession>
<feature type="chain" id="PRO_5023318850" description="Envelope glycoprotein gp160" evidence="32">
    <location>
        <begin position="30"/>
        <end position="876"/>
    </location>
</feature>
<evidence type="ECO:0000256" key="31">
    <source>
        <dbReference type="ARBA" id="ARBA00023296"/>
    </source>
</evidence>
<feature type="transmembrane region" description="Helical" evidence="33">
    <location>
        <begin position="13"/>
        <end position="39"/>
    </location>
</feature>